<feature type="signal peptide" evidence="12">
    <location>
        <begin position="1"/>
        <end position="21"/>
    </location>
</feature>
<dbReference type="PANTHER" id="PTHR48060">
    <property type="entry name" value="DNA DAMAGE-REPAIR/TOLERATION PROTEIN DRT100"/>
    <property type="match status" value="1"/>
</dbReference>
<dbReference type="InterPro" id="IPR003591">
    <property type="entry name" value="Leu-rich_rpt_typical-subtyp"/>
</dbReference>
<organism evidence="15">
    <name type="scientific">Selaginella moellendorffii</name>
    <name type="common">Spikemoss</name>
    <dbReference type="NCBI Taxonomy" id="88036"/>
    <lineage>
        <taxon>Eukaryota</taxon>
        <taxon>Viridiplantae</taxon>
        <taxon>Streptophyta</taxon>
        <taxon>Embryophyta</taxon>
        <taxon>Tracheophyta</taxon>
        <taxon>Lycopodiopsida</taxon>
        <taxon>Selaginellales</taxon>
        <taxon>Selaginellaceae</taxon>
        <taxon>Selaginella</taxon>
    </lineage>
</organism>
<dbReference type="FunFam" id="3.80.10.10:FF:000129">
    <property type="entry name" value="Leucine-rich repeat receptor-like kinase"/>
    <property type="match status" value="1"/>
</dbReference>
<dbReference type="SMART" id="SM00369">
    <property type="entry name" value="LRR_TYP"/>
    <property type="match status" value="9"/>
</dbReference>
<keyword evidence="6" id="KW-0812">Transmembrane</keyword>
<feature type="chain" id="PRO_5003121977" description="Leucine-rich repeat-containing N-terminal plant-type domain-containing protein" evidence="12">
    <location>
        <begin position="22"/>
        <end position="824"/>
    </location>
</feature>
<dbReference type="STRING" id="88036.D8RPF8"/>
<evidence type="ECO:0000256" key="9">
    <source>
        <dbReference type="ARBA" id="ARBA00022989"/>
    </source>
</evidence>
<evidence type="ECO:0000256" key="4">
    <source>
        <dbReference type="ARBA" id="ARBA00022553"/>
    </source>
</evidence>
<dbReference type="InterPro" id="IPR032675">
    <property type="entry name" value="LRR_dom_sf"/>
</dbReference>
<dbReference type="GO" id="GO:0005886">
    <property type="term" value="C:plasma membrane"/>
    <property type="evidence" value="ECO:0007669"/>
    <property type="project" value="UniProtKB-SubCell"/>
</dbReference>
<keyword evidence="15" id="KW-1185">Reference proteome</keyword>
<keyword evidence="3" id="KW-1003">Cell membrane</keyword>
<dbReference type="InterPro" id="IPR013210">
    <property type="entry name" value="LRR_N_plant-typ"/>
</dbReference>
<sequence>MEKVEIVFWLLFALGLSQMLGSSSKNEADVLLEFKKGINDTEGNLLDWNPGNVANMCAWAGISCDSSTSVVSIRLTSLLLQGSILPSIGQLTQLRELNLSRNYYMSGEIPSEITNCSLLEVLDLSYNLFQGRIPGFLGRLQRLRHLSLRWNYYNQEILSSLANCSSLEVIDLSRNQLGGRIPESLGQLSRLQNLSLADNSYMHGTLPRSLGNCSSLVGLRLRNNKFTGKIPVDLFKLPVLLTLGISMNEFTGIESGGYASSSIVELNLTSNSFNTSMDSILKGIQQMKHLQILALGGFPQQLSGEIPASLLSLKSLQSLDLQNNSYSSIPLDFAYGNLGYLDIRFNKFAALPSHASKFLKTVNVLRLARNQLTSIPPEIFGGDDCALEAIDMSRNNLSTGIPETLVDCLSLQSVDLSVNNLQGGLPSGMAKLRNLTSMTVFRNNLTGPLFPQVGSLEKLNTLDLSWNRFSGALWEDYSPGIGNLTKLTRLDLSNNHLSGVIPSELGRCSSITLLDLSRNELNGNLPKAMDNFTELLILNVGDNMLTGEVTMDFGATKHLVALQLGQNQFSGPLPYSLSNISLQMHQVQVSSQTRQHDFYLQPLCTGIQALDLRMNNFQGMFPEIVCKWTCLMVLSLANNNIRGTIPPCIANLTNLQVIDLSSNHLTGALPDQLDLMQGFKATNVSVKALGMISKSPEWYSFGGGVFGYGITLRGAYVTISNLIDSFTLMDFSNNELEGELPLTLSGLVGLMQLNISSNRFSGRIPVGLSRLKVLESLDLSHNNFEGGIPQEIAFMPELSSFSVAYNNLSGPIPTGNNLNTKIQL</sequence>
<dbReference type="FunFam" id="3.80.10.10:FF:000095">
    <property type="entry name" value="LRR receptor-like serine/threonine-protein kinase GSO1"/>
    <property type="match status" value="1"/>
</dbReference>
<evidence type="ECO:0000256" key="11">
    <source>
        <dbReference type="ARBA" id="ARBA00023180"/>
    </source>
</evidence>
<reference evidence="14 15" key="1">
    <citation type="journal article" date="2011" name="Science">
        <title>The Selaginella genome identifies genetic changes associated with the evolution of vascular plants.</title>
        <authorList>
            <person name="Banks J.A."/>
            <person name="Nishiyama T."/>
            <person name="Hasebe M."/>
            <person name="Bowman J.L."/>
            <person name="Gribskov M."/>
            <person name="dePamphilis C."/>
            <person name="Albert V.A."/>
            <person name="Aono N."/>
            <person name="Aoyama T."/>
            <person name="Ambrose B.A."/>
            <person name="Ashton N.W."/>
            <person name="Axtell M.J."/>
            <person name="Barker E."/>
            <person name="Barker M.S."/>
            <person name="Bennetzen J.L."/>
            <person name="Bonawitz N.D."/>
            <person name="Chapple C."/>
            <person name="Cheng C."/>
            <person name="Correa L.G."/>
            <person name="Dacre M."/>
            <person name="DeBarry J."/>
            <person name="Dreyer I."/>
            <person name="Elias M."/>
            <person name="Engstrom E.M."/>
            <person name="Estelle M."/>
            <person name="Feng L."/>
            <person name="Finet C."/>
            <person name="Floyd S.K."/>
            <person name="Frommer W.B."/>
            <person name="Fujita T."/>
            <person name="Gramzow L."/>
            <person name="Gutensohn M."/>
            <person name="Harholt J."/>
            <person name="Hattori M."/>
            <person name="Heyl A."/>
            <person name="Hirai T."/>
            <person name="Hiwatashi Y."/>
            <person name="Ishikawa M."/>
            <person name="Iwata M."/>
            <person name="Karol K.G."/>
            <person name="Koehler B."/>
            <person name="Kolukisaoglu U."/>
            <person name="Kubo M."/>
            <person name="Kurata T."/>
            <person name="Lalonde S."/>
            <person name="Li K."/>
            <person name="Li Y."/>
            <person name="Litt A."/>
            <person name="Lyons E."/>
            <person name="Manning G."/>
            <person name="Maruyama T."/>
            <person name="Michael T.P."/>
            <person name="Mikami K."/>
            <person name="Miyazaki S."/>
            <person name="Morinaga S."/>
            <person name="Murata T."/>
            <person name="Mueller-Roeber B."/>
            <person name="Nelson D.R."/>
            <person name="Obara M."/>
            <person name="Oguri Y."/>
            <person name="Olmstead R.G."/>
            <person name="Onodera N."/>
            <person name="Petersen B.L."/>
            <person name="Pils B."/>
            <person name="Prigge M."/>
            <person name="Rensing S.A."/>
            <person name="Riano-Pachon D.M."/>
            <person name="Roberts A.W."/>
            <person name="Sato Y."/>
            <person name="Scheller H.V."/>
            <person name="Schulz B."/>
            <person name="Schulz C."/>
            <person name="Shakirov E.V."/>
            <person name="Shibagaki N."/>
            <person name="Shinohara N."/>
            <person name="Shippen D.E."/>
            <person name="Soerensen I."/>
            <person name="Sotooka R."/>
            <person name="Sugimoto N."/>
            <person name="Sugita M."/>
            <person name="Sumikawa N."/>
            <person name="Tanurdzic M."/>
            <person name="Theissen G."/>
            <person name="Ulvskov P."/>
            <person name="Wakazuki S."/>
            <person name="Weng J.K."/>
            <person name="Willats W.W."/>
            <person name="Wipf D."/>
            <person name="Wolf P.G."/>
            <person name="Yang L."/>
            <person name="Zimmer A.D."/>
            <person name="Zhu Q."/>
            <person name="Mitros T."/>
            <person name="Hellsten U."/>
            <person name="Loque D."/>
            <person name="Otillar R."/>
            <person name="Salamov A."/>
            <person name="Schmutz J."/>
            <person name="Shapiro H."/>
            <person name="Lindquist E."/>
            <person name="Lucas S."/>
            <person name="Rokhsar D."/>
            <person name="Grigoriev I.V."/>
        </authorList>
    </citation>
    <scope>NUCLEOTIDE SEQUENCE [LARGE SCALE GENOMIC DNA]</scope>
</reference>
<evidence type="ECO:0000256" key="1">
    <source>
        <dbReference type="ARBA" id="ARBA00004167"/>
    </source>
</evidence>
<dbReference type="Pfam" id="PF00560">
    <property type="entry name" value="LRR_1"/>
    <property type="match status" value="8"/>
</dbReference>
<dbReference type="Proteomes" id="UP000001514">
    <property type="component" value="Unassembled WGS sequence"/>
</dbReference>
<feature type="domain" description="Leucine-rich repeat-containing N-terminal plant-type" evidence="13">
    <location>
        <begin position="25"/>
        <end position="65"/>
    </location>
</feature>
<dbReference type="SUPFAM" id="SSF52058">
    <property type="entry name" value="L domain-like"/>
    <property type="match status" value="1"/>
</dbReference>
<evidence type="ECO:0000256" key="10">
    <source>
        <dbReference type="ARBA" id="ARBA00023136"/>
    </source>
</evidence>
<keyword evidence="4" id="KW-0597">Phosphoprotein</keyword>
<dbReference type="KEGG" id="smo:SELMODRAFT_413431"/>
<evidence type="ECO:0000313" key="14">
    <source>
        <dbReference type="EMBL" id="EFJ26031.1"/>
    </source>
</evidence>
<evidence type="ECO:0000256" key="3">
    <source>
        <dbReference type="ARBA" id="ARBA00022475"/>
    </source>
</evidence>
<dbReference type="FunFam" id="3.80.10.10:FF:000041">
    <property type="entry name" value="LRR receptor-like serine/threonine-protein kinase ERECTA"/>
    <property type="match status" value="1"/>
</dbReference>
<proteinExistence type="predicted"/>
<dbReference type="InterPro" id="IPR053211">
    <property type="entry name" value="DNA_repair-toleration"/>
</dbReference>
<dbReference type="Pfam" id="PF13855">
    <property type="entry name" value="LRR_8"/>
    <property type="match status" value="1"/>
</dbReference>
<keyword evidence="7 12" id="KW-0732">Signal</keyword>
<dbReference type="Gramene" id="EFJ26031">
    <property type="protein sequence ID" value="EFJ26031"/>
    <property type="gene ID" value="SELMODRAFT_413431"/>
</dbReference>
<evidence type="ECO:0000313" key="15">
    <source>
        <dbReference type="Proteomes" id="UP000001514"/>
    </source>
</evidence>
<dbReference type="InterPro" id="IPR001611">
    <property type="entry name" value="Leu-rich_rpt"/>
</dbReference>
<gene>
    <name evidence="14" type="ORF">SELMODRAFT_413431</name>
</gene>
<keyword evidence="9" id="KW-1133">Transmembrane helix</keyword>
<name>D8RPF8_SELML</name>
<evidence type="ECO:0000259" key="13">
    <source>
        <dbReference type="Pfam" id="PF08263"/>
    </source>
</evidence>
<dbReference type="AlphaFoldDB" id="D8RPF8"/>
<dbReference type="EMBL" id="GL377585">
    <property type="protein sequence ID" value="EFJ26031.1"/>
    <property type="molecule type" value="Genomic_DNA"/>
</dbReference>
<dbReference type="PANTHER" id="PTHR48060:SF21">
    <property type="entry name" value="L DOMAIN-LIKE PROTEIN"/>
    <property type="match status" value="1"/>
</dbReference>
<dbReference type="InParanoid" id="D8RPF8"/>
<dbReference type="SUPFAM" id="SSF52047">
    <property type="entry name" value="RNI-like"/>
    <property type="match status" value="2"/>
</dbReference>
<keyword evidence="8" id="KW-0677">Repeat</keyword>
<keyword evidence="10" id="KW-0472">Membrane</keyword>
<evidence type="ECO:0000256" key="12">
    <source>
        <dbReference type="SAM" id="SignalP"/>
    </source>
</evidence>
<dbReference type="FunFam" id="3.80.10.10:FF:000383">
    <property type="entry name" value="Leucine-rich repeat receptor protein kinase EMS1"/>
    <property type="match status" value="2"/>
</dbReference>
<protein>
    <recommendedName>
        <fullName evidence="13">Leucine-rich repeat-containing N-terminal plant-type domain-containing protein</fullName>
    </recommendedName>
</protein>
<accession>D8RPF8</accession>
<evidence type="ECO:0000256" key="6">
    <source>
        <dbReference type="ARBA" id="ARBA00022692"/>
    </source>
</evidence>
<dbReference type="Pfam" id="PF08263">
    <property type="entry name" value="LRRNT_2"/>
    <property type="match status" value="1"/>
</dbReference>
<evidence type="ECO:0000256" key="8">
    <source>
        <dbReference type="ARBA" id="ARBA00022737"/>
    </source>
</evidence>
<evidence type="ECO:0000256" key="5">
    <source>
        <dbReference type="ARBA" id="ARBA00022614"/>
    </source>
</evidence>
<keyword evidence="11" id="KW-0325">Glycoprotein</keyword>
<comment type="subcellular location">
    <subcellularLocation>
        <location evidence="2">Cell membrane</location>
    </subcellularLocation>
    <subcellularLocation>
        <location evidence="1">Membrane</location>
        <topology evidence="1">Single-pass membrane protein</topology>
    </subcellularLocation>
</comment>
<evidence type="ECO:0000256" key="2">
    <source>
        <dbReference type="ARBA" id="ARBA00004236"/>
    </source>
</evidence>
<keyword evidence="5" id="KW-0433">Leucine-rich repeat</keyword>
<dbReference type="PRINTS" id="PR00019">
    <property type="entry name" value="LEURICHRPT"/>
</dbReference>
<evidence type="ECO:0000256" key="7">
    <source>
        <dbReference type="ARBA" id="ARBA00022729"/>
    </source>
</evidence>
<dbReference type="HOGENOM" id="CLU_000288_18_4_1"/>
<dbReference type="Gene3D" id="3.80.10.10">
    <property type="entry name" value="Ribonuclease Inhibitor"/>
    <property type="match status" value="6"/>
</dbReference>